<dbReference type="AlphaFoldDB" id="A0A8B7Y7M2"/>
<dbReference type="RefSeq" id="XP_022088340.1">
    <property type="nucleotide sequence ID" value="XM_022232648.1"/>
</dbReference>
<proteinExistence type="predicted"/>
<dbReference type="InterPro" id="IPR013783">
    <property type="entry name" value="Ig-like_fold"/>
</dbReference>
<dbReference type="InterPro" id="IPR036179">
    <property type="entry name" value="Ig-like_dom_sf"/>
</dbReference>
<dbReference type="InterPro" id="IPR007110">
    <property type="entry name" value="Ig-like_dom"/>
</dbReference>
<evidence type="ECO:0000313" key="6">
    <source>
        <dbReference type="RefSeq" id="XP_022088340.1"/>
    </source>
</evidence>
<gene>
    <name evidence="6" type="primary">LOC110978022</name>
</gene>
<name>A0A8B7Y7M2_ACAPL</name>
<dbReference type="KEGG" id="aplc:110978022"/>
<evidence type="ECO:0000313" key="5">
    <source>
        <dbReference type="Proteomes" id="UP000694845"/>
    </source>
</evidence>
<organism evidence="5 6">
    <name type="scientific">Acanthaster planci</name>
    <name type="common">Crown-of-thorns starfish</name>
    <dbReference type="NCBI Taxonomy" id="133434"/>
    <lineage>
        <taxon>Eukaryota</taxon>
        <taxon>Metazoa</taxon>
        <taxon>Echinodermata</taxon>
        <taxon>Eleutherozoa</taxon>
        <taxon>Asterozoa</taxon>
        <taxon>Asteroidea</taxon>
        <taxon>Valvatacea</taxon>
        <taxon>Valvatida</taxon>
        <taxon>Acanthasteridae</taxon>
        <taxon>Acanthaster</taxon>
    </lineage>
</organism>
<reference evidence="6" key="1">
    <citation type="submission" date="2025-08" db="UniProtKB">
        <authorList>
            <consortium name="RefSeq"/>
        </authorList>
    </citation>
    <scope>IDENTIFICATION</scope>
</reference>
<evidence type="ECO:0000256" key="1">
    <source>
        <dbReference type="ARBA" id="ARBA00023157"/>
    </source>
</evidence>
<dbReference type="OMA" id="VTLHRNM"/>
<dbReference type="SUPFAM" id="SSF48726">
    <property type="entry name" value="Immunoglobulin"/>
    <property type="match status" value="1"/>
</dbReference>
<dbReference type="PROSITE" id="PS50835">
    <property type="entry name" value="IG_LIKE"/>
    <property type="match status" value="1"/>
</dbReference>
<protein>
    <submittedName>
        <fullName evidence="6">Uncharacterized protein LOC110978022</fullName>
    </submittedName>
</protein>
<evidence type="ECO:0000256" key="2">
    <source>
        <dbReference type="SAM" id="MobiDB-lite"/>
    </source>
</evidence>
<accession>A0A8B7Y7M2</accession>
<feature type="transmembrane region" description="Helical" evidence="3">
    <location>
        <begin position="240"/>
        <end position="262"/>
    </location>
</feature>
<feature type="region of interest" description="Disordered" evidence="2">
    <location>
        <begin position="267"/>
        <end position="304"/>
    </location>
</feature>
<evidence type="ECO:0000256" key="3">
    <source>
        <dbReference type="SAM" id="Phobius"/>
    </source>
</evidence>
<dbReference type="GeneID" id="110978022"/>
<keyword evidence="3" id="KW-1133">Transmembrane helix</keyword>
<feature type="compositionally biased region" description="Basic and acidic residues" evidence="2">
    <location>
        <begin position="287"/>
        <end position="299"/>
    </location>
</feature>
<dbReference type="Gene3D" id="2.60.40.10">
    <property type="entry name" value="Immunoglobulins"/>
    <property type="match status" value="1"/>
</dbReference>
<feature type="domain" description="Ig-like" evidence="4">
    <location>
        <begin position="112"/>
        <end position="227"/>
    </location>
</feature>
<sequence length="325" mass="36420">MVTIKRMLSFAAILGSVLRGRSFEVSISRTSPHAIDGRVTSYECRITAHNSSRFDRYWTLDGRQFGALSSNSSSDTLHVTLHRNMSGSTLMCYVYTDMGVKNAKWTIDVMYPSNHVSLDMNSTKYCDSDMDCSADVTIGRHYRFTCNASGSNPASTILWLISTKGHRGVCLTEIPSDWSQSGQDENADWDTSSQINLQILPEDRHSSIVCRVMFPSNKTLFTEIAVKLQVRNEPGSLKELLMTVCIPTAGVIGLACVAIAIARKRRQKYKPRQPHPQADSSRPPSSQHEESQASKEKGVYQEIPAVREYQTRVSIDDHKETTFLR</sequence>
<dbReference type="OrthoDB" id="10159826at2759"/>
<keyword evidence="1" id="KW-1015">Disulfide bond</keyword>
<dbReference type="InterPro" id="IPR013162">
    <property type="entry name" value="CD80_C2-set"/>
</dbReference>
<evidence type="ECO:0000259" key="4">
    <source>
        <dbReference type="PROSITE" id="PS50835"/>
    </source>
</evidence>
<keyword evidence="5" id="KW-1185">Reference proteome</keyword>
<keyword evidence="3" id="KW-0472">Membrane</keyword>
<dbReference type="Proteomes" id="UP000694845">
    <property type="component" value="Unplaced"/>
</dbReference>
<keyword evidence="3" id="KW-0812">Transmembrane</keyword>
<dbReference type="Pfam" id="PF08205">
    <property type="entry name" value="C2-set_2"/>
    <property type="match status" value="1"/>
</dbReference>